<evidence type="ECO:0000313" key="1">
    <source>
        <dbReference type="EMBL" id="DAF55187.1"/>
    </source>
</evidence>
<sequence>MITYFNPPNNNFTAKDIQEYYCLAEYRYEQVEQLYSMIKNNIRNAVNTGYSNIHYNLKLFGDNTDTVEEIIERLKDDYFRVEQDDEYVTIYWD</sequence>
<accession>A0A8S5SWN7</accession>
<dbReference type="EMBL" id="BK032687">
    <property type="protein sequence ID" value="DAF55187.1"/>
    <property type="molecule type" value="Genomic_DNA"/>
</dbReference>
<name>A0A8S5SWN7_9CAUD</name>
<reference evidence="1" key="1">
    <citation type="journal article" date="2021" name="Proc. Natl. Acad. Sci. U.S.A.">
        <title>A Catalog of Tens of Thousands of Viruses from Human Metagenomes Reveals Hidden Associations with Chronic Diseases.</title>
        <authorList>
            <person name="Tisza M.J."/>
            <person name="Buck C.B."/>
        </authorList>
    </citation>
    <scope>NUCLEOTIDE SEQUENCE</scope>
    <source>
        <strain evidence="1">CtZHD14</strain>
    </source>
</reference>
<protein>
    <submittedName>
        <fullName evidence="1">Uncharacterized protein</fullName>
    </submittedName>
</protein>
<organism evidence="1">
    <name type="scientific">Siphoviridae sp. ctZHD14</name>
    <dbReference type="NCBI Taxonomy" id="2827891"/>
    <lineage>
        <taxon>Viruses</taxon>
        <taxon>Duplodnaviria</taxon>
        <taxon>Heunggongvirae</taxon>
        <taxon>Uroviricota</taxon>
        <taxon>Caudoviricetes</taxon>
    </lineage>
</organism>
<proteinExistence type="predicted"/>